<dbReference type="Proteomes" id="UP000092445">
    <property type="component" value="Unassembled WGS sequence"/>
</dbReference>
<dbReference type="EnsemblMetazoa" id="GPAI041476-RA">
    <property type="protein sequence ID" value="GPAI041476-PA"/>
    <property type="gene ID" value="GPAI041476"/>
</dbReference>
<dbReference type="VEuPathDB" id="VectorBase:GPAI041476"/>
<evidence type="ECO:0000313" key="1">
    <source>
        <dbReference type="EnsemblMetazoa" id="GPAI041476-PA"/>
    </source>
</evidence>
<accession>A0A1B0ACR8</accession>
<keyword evidence="2" id="KW-1185">Reference proteome</keyword>
<reference evidence="1" key="2">
    <citation type="submission" date="2020-05" db="UniProtKB">
        <authorList>
            <consortium name="EnsemblMetazoa"/>
        </authorList>
    </citation>
    <scope>IDENTIFICATION</scope>
    <source>
        <strain evidence="1">IAEA</strain>
    </source>
</reference>
<reference evidence="2" key="1">
    <citation type="submission" date="2014-03" db="EMBL/GenBank/DDBJ databases">
        <authorList>
            <person name="Aksoy S."/>
            <person name="Warren W."/>
            <person name="Wilson R.K."/>
        </authorList>
    </citation>
    <scope>NUCLEOTIDE SEQUENCE [LARGE SCALE GENOMIC DNA]</scope>
    <source>
        <strain evidence="2">IAEA</strain>
    </source>
</reference>
<organism evidence="1 2">
    <name type="scientific">Glossina pallidipes</name>
    <name type="common">Tsetse fly</name>
    <dbReference type="NCBI Taxonomy" id="7398"/>
    <lineage>
        <taxon>Eukaryota</taxon>
        <taxon>Metazoa</taxon>
        <taxon>Ecdysozoa</taxon>
        <taxon>Arthropoda</taxon>
        <taxon>Hexapoda</taxon>
        <taxon>Insecta</taxon>
        <taxon>Pterygota</taxon>
        <taxon>Neoptera</taxon>
        <taxon>Endopterygota</taxon>
        <taxon>Diptera</taxon>
        <taxon>Brachycera</taxon>
        <taxon>Muscomorpha</taxon>
        <taxon>Hippoboscoidea</taxon>
        <taxon>Glossinidae</taxon>
        <taxon>Glossina</taxon>
    </lineage>
</organism>
<protein>
    <submittedName>
        <fullName evidence="1">Uncharacterized protein</fullName>
    </submittedName>
</protein>
<proteinExistence type="predicted"/>
<name>A0A1B0ACR8_GLOPL</name>
<dbReference type="AlphaFoldDB" id="A0A1B0ACR8"/>
<sequence length="122" mass="14275">MERHGCHYFVRAEVYEIVYKACHYNMQFTLADDVNQQYEYTYKRGDYRLRRLRLVENVPPETSIPTMSSGSNQSIMTWQCQSEDLFSTVKHCGNSGSILYGYINKPSLTSTYGIMNRIYSIN</sequence>
<evidence type="ECO:0000313" key="2">
    <source>
        <dbReference type="Proteomes" id="UP000092445"/>
    </source>
</evidence>